<keyword evidence="1" id="KW-1133">Transmembrane helix</keyword>
<proteinExistence type="predicted"/>
<keyword evidence="1" id="KW-0812">Transmembrane</keyword>
<evidence type="ECO:0000256" key="1">
    <source>
        <dbReference type="SAM" id="Phobius"/>
    </source>
</evidence>
<dbReference type="EMBL" id="CADCTC010000144">
    <property type="protein sequence ID" value="CAA9256572.1"/>
    <property type="molecule type" value="Genomic_DNA"/>
</dbReference>
<evidence type="ECO:0000313" key="2">
    <source>
        <dbReference type="EMBL" id="CAA9256572.1"/>
    </source>
</evidence>
<gene>
    <name evidence="2" type="ORF">AVDCRST_MAG77-2451</name>
</gene>
<sequence length="59" mass="6438">MVAGYALEGATRVIRRLNRHVHAVELVSGGLMVTMGLLVMFNVMTWIATWATNMGYAVG</sequence>
<organism evidence="2">
    <name type="scientific">uncultured Chloroflexota bacterium</name>
    <dbReference type="NCBI Taxonomy" id="166587"/>
    <lineage>
        <taxon>Bacteria</taxon>
        <taxon>Bacillati</taxon>
        <taxon>Chloroflexota</taxon>
        <taxon>environmental samples</taxon>
    </lineage>
</organism>
<feature type="transmembrane region" description="Helical" evidence="1">
    <location>
        <begin position="21"/>
        <end position="48"/>
    </location>
</feature>
<protein>
    <submittedName>
        <fullName evidence="2">Uncharacterized protein</fullName>
    </submittedName>
</protein>
<reference evidence="2" key="1">
    <citation type="submission" date="2020-02" db="EMBL/GenBank/DDBJ databases">
        <authorList>
            <person name="Meier V. D."/>
        </authorList>
    </citation>
    <scope>NUCLEOTIDE SEQUENCE</scope>
    <source>
        <strain evidence="2">AVDCRST_MAG77</strain>
    </source>
</reference>
<keyword evidence="1" id="KW-0472">Membrane</keyword>
<name>A0A6J4IPW5_9CHLR</name>
<accession>A0A6J4IPW5</accession>
<dbReference type="AlphaFoldDB" id="A0A6J4IPW5"/>